<dbReference type="PANTHER" id="PTHR42759:SF5">
    <property type="entry name" value="METHANOL DEHYDROGENASE REGULATOR"/>
    <property type="match status" value="1"/>
</dbReference>
<evidence type="ECO:0000256" key="2">
    <source>
        <dbReference type="SAM" id="Phobius"/>
    </source>
</evidence>
<dbReference type="EMBL" id="BSUN01000001">
    <property type="protein sequence ID" value="GMA36513.1"/>
    <property type="molecule type" value="Genomic_DNA"/>
</dbReference>
<organism evidence="4 5">
    <name type="scientific">Demequina litorisediminis</name>
    <dbReference type="NCBI Taxonomy" id="1849022"/>
    <lineage>
        <taxon>Bacteria</taxon>
        <taxon>Bacillati</taxon>
        <taxon>Actinomycetota</taxon>
        <taxon>Actinomycetes</taxon>
        <taxon>Micrococcales</taxon>
        <taxon>Demequinaceae</taxon>
        <taxon>Demequina</taxon>
    </lineage>
</organism>
<proteinExistence type="predicted"/>
<evidence type="ECO:0000256" key="1">
    <source>
        <dbReference type="SAM" id="MobiDB-lite"/>
    </source>
</evidence>
<evidence type="ECO:0000313" key="5">
    <source>
        <dbReference type="Proteomes" id="UP001157125"/>
    </source>
</evidence>
<dbReference type="PANTHER" id="PTHR42759">
    <property type="entry name" value="MOXR FAMILY PROTEIN"/>
    <property type="match status" value="1"/>
</dbReference>
<keyword evidence="5" id="KW-1185">Reference proteome</keyword>
<keyword evidence="2" id="KW-0472">Membrane</keyword>
<protein>
    <recommendedName>
        <fullName evidence="3">ChlI/MoxR AAA lid domain-containing protein</fullName>
    </recommendedName>
</protein>
<dbReference type="InterPro" id="IPR041628">
    <property type="entry name" value="ChlI/MoxR_AAA_lid"/>
</dbReference>
<keyword evidence="2" id="KW-0812">Transmembrane</keyword>
<evidence type="ECO:0000313" key="4">
    <source>
        <dbReference type="EMBL" id="GMA36513.1"/>
    </source>
</evidence>
<accession>A0ABQ6IIG2</accession>
<dbReference type="SUPFAM" id="SSF52540">
    <property type="entry name" value="P-loop containing nucleoside triphosphate hydrolases"/>
    <property type="match status" value="1"/>
</dbReference>
<evidence type="ECO:0000259" key="3">
    <source>
        <dbReference type="Pfam" id="PF17863"/>
    </source>
</evidence>
<feature type="domain" description="ChlI/MoxR AAA lid" evidence="3">
    <location>
        <begin position="53"/>
        <end position="113"/>
    </location>
</feature>
<feature type="region of interest" description="Disordered" evidence="1">
    <location>
        <begin position="341"/>
        <end position="402"/>
    </location>
</feature>
<dbReference type="Proteomes" id="UP001157125">
    <property type="component" value="Unassembled WGS sequence"/>
</dbReference>
<dbReference type="Pfam" id="PF17863">
    <property type="entry name" value="AAA_lid_2"/>
    <property type="match status" value="1"/>
</dbReference>
<feature type="compositionally biased region" description="Basic residues" evidence="1">
    <location>
        <begin position="364"/>
        <end position="391"/>
    </location>
</feature>
<keyword evidence="2" id="KW-1133">Transmembrane helix</keyword>
<dbReference type="InterPro" id="IPR027417">
    <property type="entry name" value="P-loop_NTPase"/>
</dbReference>
<comment type="caution">
    <text evidence="4">The sequence shown here is derived from an EMBL/GenBank/DDBJ whole genome shotgun (WGS) entry which is preliminary data.</text>
</comment>
<feature type="transmembrane region" description="Helical" evidence="2">
    <location>
        <begin position="135"/>
        <end position="156"/>
    </location>
</feature>
<dbReference type="InterPro" id="IPR050764">
    <property type="entry name" value="CbbQ/NirQ/NorQ/GpvN"/>
</dbReference>
<sequence>MVRRHAAGFDPRDLDAAGVQTVASIDDLAAARAEVATVTLSDEVAGYIVDVCRATREAASVAVGVSPRGAAALMKTARAWAWMRGSTFVTPDDVKTLVEWTLAHRIQLRAEAEPGGGHHPRGAGLRARLRPRTALSMYITGWTALLAALGAVPAVWSSGRTFAWVWVLSVLALAAIDAWLAPRATQVGVRRTAPGAVRLTESTHATLEVANLGRRRMRLTVRDAWQPSAGADDTRHRLRLAGGESMRLTTGLTPTRRGDRQADKVTVRVAGPLHLAGRQRSIEASGHLRVLPEFASRRHLPSRLARLREIDGQTAVQAQGRGQRVRLATRVRHRGRRPLDRLAGFCPSRRRPGAYLPSRTRPPGAHRARHLPHVGRPRGRFPSARRVHRGHAAPDGASLPRG</sequence>
<reference evidence="5" key="1">
    <citation type="journal article" date="2019" name="Int. J. Syst. Evol. Microbiol.">
        <title>The Global Catalogue of Microorganisms (GCM) 10K type strain sequencing project: providing services to taxonomists for standard genome sequencing and annotation.</title>
        <authorList>
            <consortium name="The Broad Institute Genomics Platform"/>
            <consortium name="The Broad Institute Genome Sequencing Center for Infectious Disease"/>
            <person name="Wu L."/>
            <person name="Ma J."/>
        </authorList>
    </citation>
    <scope>NUCLEOTIDE SEQUENCE [LARGE SCALE GENOMIC DNA]</scope>
    <source>
        <strain evidence="5">NBRC 112299</strain>
    </source>
</reference>
<dbReference type="Gene3D" id="1.10.8.80">
    <property type="entry name" value="Magnesium chelatase subunit I, C-Terminal domain"/>
    <property type="match status" value="1"/>
</dbReference>
<name>A0ABQ6IIG2_9MICO</name>
<feature type="transmembrane region" description="Helical" evidence="2">
    <location>
        <begin position="162"/>
        <end position="181"/>
    </location>
</feature>
<gene>
    <name evidence="4" type="ORF">GCM10025876_27170</name>
</gene>